<sequence>MLCQVGEIWYIYSQNQTRQFGRYIDHVAKYIGGRYETFKSVEQPGAVYEQVPEALQIEAMRFLNVFVTPTWLLDKKILSLTGSYPL</sequence>
<dbReference type="Proteomes" id="UP000192276">
    <property type="component" value="Unassembled WGS sequence"/>
</dbReference>
<dbReference type="EMBL" id="LWBP01000186">
    <property type="protein sequence ID" value="OQP58864.1"/>
    <property type="molecule type" value="Genomic_DNA"/>
</dbReference>
<evidence type="ECO:0000259" key="1">
    <source>
        <dbReference type="Pfam" id="PF16313"/>
    </source>
</evidence>
<comment type="caution">
    <text evidence="2">The sequence shown here is derived from an EMBL/GenBank/DDBJ whole genome shotgun (WGS) entry which is preliminary data.</text>
</comment>
<evidence type="ECO:0000313" key="2">
    <source>
        <dbReference type="EMBL" id="OQP58864.1"/>
    </source>
</evidence>
<feature type="domain" description="EcxA zinc-binding" evidence="1">
    <location>
        <begin position="16"/>
        <end position="81"/>
    </location>
</feature>
<dbReference type="InterPro" id="IPR032534">
    <property type="entry name" value="EcxA_zinc-bd"/>
</dbReference>
<proteinExistence type="predicted"/>
<dbReference type="AlphaFoldDB" id="A0A1V9FKI2"/>
<name>A0A1V9FKI2_9BACT</name>
<protein>
    <recommendedName>
        <fullName evidence="1">EcxA zinc-binding domain-containing protein</fullName>
    </recommendedName>
</protein>
<evidence type="ECO:0000313" key="3">
    <source>
        <dbReference type="Proteomes" id="UP000192276"/>
    </source>
</evidence>
<dbReference type="Pfam" id="PF16313">
    <property type="entry name" value="DUF4953"/>
    <property type="match status" value="1"/>
</dbReference>
<dbReference type="OrthoDB" id="9776599at2"/>
<accession>A0A1V9FKI2</accession>
<gene>
    <name evidence="2" type="ORF">A4R26_22030</name>
</gene>
<dbReference type="STRING" id="550983.A4R26_22030"/>
<reference evidence="3" key="1">
    <citation type="submission" date="2016-04" db="EMBL/GenBank/DDBJ databases">
        <authorList>
            <person name="Chen L."/>
            <person name="Zhuang W."/>
            <person name="Wang G."/>
        </authorList>
    </citation>
    <scope>NUCLEOTIDE SEQUENCE [LARGE SCALE GENOMIC DNA]</scope>
    <source>
        <strain evidence="3">208</strain>
    </source>
</reference>
<keyword evidence="3" id="KW-1185">Reference proteome</keyword>
<organism evidence="2 3">
    <name type="scientific">Niastella populi</name>
    <dbReference type="NCBI Taxonomy" id="550983"/>
    <lineage>
        <taxon>Bacteria</taxon>
        <taxon>Pseudomonadati</taxon>
        <taxon>Bacteroidota</taxon>
        <taxon>Chitinophagia</taxon>
        <taxon>Chitinophagales</taxon>
        <taxon>Chitinophagaceae</taxon>
        <taxon>Niastella</taxon>
    </lineage>
</organism>